<dbReference type="Gene3D" id="6.20.330.10">
    <property type="match status" value="1"/>
</dbReference>
<dbReference type="RefSeq" id="WP_281736722.1">
    <property type="nucleotide sequence ID" value="NZ_JAKETQ010000002.1"/>
</dbReference>
<dbReference type="CDD" id="cd07023">
    <property type="entry name" value="S49_Sppa_N_C"/>
    <property type="match status" value="1"/>
</dbReference>
<dbReference type="PANTHER" id="PTHR42987:SF6">
    <property type="entry name" value="PROTEINASE IV"/>
    <property type="match status" value="1"/>
</dbReference>
<dbReference type="GO" id="GO:0006508">
    <property type="term" value="P:proteolysis"/>
    <property type="evidence" value="ECO:0007669"/>
    <property type="project" value="UniProtKB-KW"/>
</dbReference>
<keyword evidence="4" id="KW-0720">Serine protease</keyword>
<evidence type="ECO:0000313" key="8">
    <source>
        <dbReference type="Proteomes" id="UP001156140"/>
    </source>
</evidence>
<keyword evidence="2" id="KW-0645">Protease</keyword>
<feature type="domain" description="Peptidase S49" evidence="6">
    <location>
        <begin position="118"/>
        <end position="268"/>
    </location>
</feature>
<dbReference type="Gene3D" id="3.90.226.10">
    <property type="entry name" value="2-enoyl-CoA Hydratase, Chain A, domain 1"/>
    <property type="match status" value="1"/>
</dbReference>
<reference evidence="7" key="1">
    <citation type="submission" date="2022-03" db="EMBL/GenBank/DDBJ databases">
        <title>The complete genome sequence of a Methyloterrigena soli.</title>
        <authorList>
            <person name="Zi Z."/>
        </authorList>
    </citation>
    <scope>NUCLEOTIDE SEQUENCE</scope>
    <source>
        <strain evidence="7">M48</strain>
    </source>
</reference>
<sequence>MTNETTSEPAAPRQSPEAIVATSVLRRSRSRWRIAAFLALAVAVLAMVGRFAIEQAAGGSDTIARVNIDGTIATDPARLKVLSDLGEDDHVKAVIVAINSPGGTTAGGEELYEALSALREKKPVVAVIKELGASAAYMTAIASDRIFARRLSIVGSIGVLYQNVDAGKLMETIGVSMEKVATGPLKAEPDFTGPIKPEVRASLESLVGDSFNWFVDIVAERRGLTRPQTLALADGRIVTGRQGIENKLIDAIGGEAEAIAWLQDERNVPAKLPVQSRYPLPDQGFGWFGKLIGSQARSALGLNPTGPIVLDGLVSLWQVGPAS</sequence>
<evidence type="ECO:0000256" key="3">
    <source>
        <dbReference type="ARBA" id="ARBA00022801"/>
    </source>
</evidence>
<keyword evidence="3" id="KW-0378">Hydrolase</keyword>
<dbReference type="Proteomes" id="UP001156140">
    <property type="component" value="Unassembled WGS sequence"/>
</dbReference>
<organism evidence="7 8">
    <name type="scientific">Paradevosia shaoguanensis</name>
    <dbReference type="NCBI Taxonomy" id="1335043"/>
    <lineage>
        <taxon>Bacteria</taxon>
        <taxon>Pseudomonadati</taxon>
        <taxon>Pseudomonadota</taxon>
        <taxon>Alphaproteobacteria</taxon>
        <taxon>Hyphomicrobiales</taxon>
        <taxon>Devosiaceae</taxon>
        <taxon>Paradevosia</taxon>
    </lineage>
</organism>
<comment type="similarity">
    <text evidence="1">Belongs to the peptidase S49 family.</text>
</comment>
<evidence type="ECO:0000256" key="4">
    <source>
        <dbReference type="ARBA" id="ARBA00022825"/>
    </source>
</evidence>
<dbReference type="EMBL" id="JALAZD010000002">
    <property type="protein sequence ID" value="MCI0128623.1"/>
    <property type="molecule type" value="Genomic_DNA"/>
</dbReference>
<gene>
    <name evidence="7" type="primary">sppA</name>
    <name evidence="7" type="ORF">ML536_17460</name>
</gene>
<evidence type="ECO:0000259" key="6">
    <source>
        <dbReference type="Pfam" id="PF01343"/>
    </source>
</evidence>
<keyword evidence="5" id="KW-0812">Transmembrane</keyword>
<comment type="caution">
    <text evidence="7">The sequence shown here is derived from an EMBL/GenBank/DDBJ whole genome shotgun (WGS) entry which is preliminary data.</text>
</comment>
<evidence type="ECO:0000256" key="5">
    <source>
        <dbReference type="SAM" id="Phobius"/>
    </source>
</evidence>
<keyword evidence="8" id="KW-1185">Reference proteome</keyword>
<dbReference type="AlphaFoldDB" id="A0AA41UCH1"/>
<dbReference type="PANTHER" id="PTHR42987">
    <property type="entry name" value="PEPTIDASE S49"/>
    <property type="match status" value="1"/>
</dbReference>
<feature type="transmembrane region" description="Helical" evidence="5">
    <location>
        <begin position="34"/>
        <end position="53"/>
    </location>
</feature>
<protein>
    <submittedName>
        <fullName evidence="7">Signal peptide peptidase SppA</fullName>
    </submittedName>
</protein>
<dbReference type="InterPro" id="IPR047272">
    <property type="entry name" value="S49_SppA_C"/>
</dbReference>
<name>A0AA41UCH1_9HYPH</name>
<keyword evidence="5" id="KW-0472">Membrane</keyword>
<dbReference type="InterPro" id="IPR029045">
    <property type="entry name" value="ClpP/crotonase-like_dom_sf"/>
</dbReference>
<dbReference type="Pfam" id="PF01343">
    <property type="entry name" value="Peptidase_S49"/>
    <property type="match status" value="1"/>
</dbReference>
<evidence type="ECO:0000256" key="2">
    <source>
        <dbReference type="ARBA" id="ARBA00022670"/>
    </source>
</evidence>
<evidence type="ECO:0000313" key="7">
    <source>
        <dbReference type="EMBL" id="MCI0128623.1"/>
    </source>
</evidence>
<dbReference type="InterPro" id="IPR002142">
    <property type="entry name" value="Peptidase_S49"/>
</dbReference>
<evidence type="ECO:0000256" key="1">
    <source>
        <dbReference type="ARBA" id="ARBA00008683"/>
    </source>
</evidence>
<accession>A0AA41UCH1</accession>
<dbReference type="GO" id="GO:0008236">
    <property type="term" value="F:serine-type peptidase activity"/>
    <property type="evidence" value="ECO:0007669"/>
    <property type="project" value="UniProtKB-KW"/>
</dbReference>
<dbReference type="InterPro" id="IPR004635">
    <property type="entry name" value="Pept_S49_SppA"/>
</dbReference>
<dbReference type="SUPFAM" id="SSF52096">
    <property type="entry name" value="ClpP/crotonase"/>
    <property type="match status" value="1"/>
</dbReference>
<dbReference type="NCBIfam" id="TIGR00706">
    <property type="entry name" value="SppA_dom"/>
    <property type="match status" value="1"/>
</dbReference>
<keyword evidence="5" id="KW-1133">Transmembrane helix</keyword>
<proteinExistence type="inferred from homology"/>